<dbReference type="OrthoDB" id="9811743at2"/>
<protein>
    <submittedName>
        <fullName evidence="3">3-beta hydroxysteroid dehydrogenase/isomerase family protein</fullName>
    </submittedName>
</protein>
<evidence type="ECO:0000256" key="1">
    <source>
        <dbReference type="ARBA" id="ARBA00007637"/>
    </source>
</evidence>
<gene>
    <name evidence="3" type="ORF">LG52_2318</name>
</gene>
<feature type="domain" description="NAD-dependent epimerase/dehydratase" evidence="2">
    <location>
        <begin position="3"/>
        <end position="242"/>
    </location>
</feature>
<dbReference type="InterPro" id="IPR001509">
    <property type="entry name" value="Epimerase_deHydtase"/>
</dbReference>
<dbReference type="Proteomes" id="UP000032522">
    <property type="component" value="Unassembled WGS sequence"/>
</dbReference>
<organism evidence="3 4">
    <name type="scientific">Geobacillus kaustophilus</name>
    <dbReference type="NCBI Taxonomy" id="1462"/>
    <lineage>
        <taxon>Bacteria</taxon>
        <taxon>Bacillati</taxon>
        <taxon>Bacillota</taxon>
        <taxon>Bacilli</taxon>
        <taxon>Bacillales</taxon>
        <taxon>Anoxybacillaceae</taxon>
        <taxon>Geobacillus</taxon>
        <taxon>Geobacillus thermoleovorans group</taxon>
    </lineage>
</organism>
<dbReference type="PRINTS" id="PR01713">
    <property type="entry name" value="NUCEPIMERASE"/>
</dbReference>
<dbReference type="AlphaFoldDB" id="A0A0D8BS30"/>
<dbReference type="PATRIC" id="fig|1462.6.peg.2594"/>
<dbReference type="RefSeq" id="WP_044732037.1">
    <property type="nucleotide sequence ID" value="NZ_JYBP01000003.1"/>
</dbReference>
<dbReference type="Gene3D" id="3.40.50.720">
    <property type="entry name" value="NAD(P)-binding Rossmann-like Domain"/>
    <property type="match status" value="1"/>
</dbReference>
<evidence type="ECO:0000259" key="2">
    <source>
        <dbReference type="Pfam" id="PF01370"/>
    </source>
</evidence>
<dbReference type="SUPFAM" id="SSF51735">
    <property type="entry name" value="NAD(P)-binding Rossmann-fold domains"/>
    <property type="match status" value="1"/>
</dbReference>
<evidence type="ECO:0000313" key="4">
    <source>
        <dbReference type="Proteomes" id="UP000032522"/>
    </source>
</evidence>
<dbReference type="EMBL" id="JYBP01000003">
    <property type="protein sequence ID" value="KJE26940.1"/>
    <property type="molecule type" value="Genomic_DNA"/>
</dbReference>
<accession>A0A0D8BS30</accession>
<dbReference type="PANTHER" id="PTHR43000">
    <property type="entry name" value="DTDP-D-GLUCOSE 4,6-DEHYDRATASE-RELATED"/>
    <property type="match status" value="1"/>
</dbReference>
<keyword evidence="3" id="KW-0413">Isomerase</keyword>
<comment type="caution">
    <text evidence="3">The sequence shown here is derived from an EMBL/GenBank/DDBJ whole genome shotgun (WGS) entry which is preliminary data.</text>
</comment>
<comment type="similarity">
    <text evidence="1">Belongs to the NAD(P)-dependent epimerase/dehydratase family.</text>
</comment>
<evidence type="ECO:0000313" key="3">
    <source>
        <dbReference type="EMBL" id="KJE26940.1"/>
    </source>
</evidence>
<dbReference type="GO" id="GO:0016853">
    <property type="term" value="F:isomerase activity"/>
    <property type="evidence" value="ECO:0007669"/>
    <property type="project" value="UniProtKB-KW"/>
</dbReference>
<name>A0A0D8BS30_GEOKU</name>
<dbReference type="Pfam" id="PF01370">
    <property type="entry name" value="Epimerase"/>
    <property type="match status" value="1"/>
</dbReference>
<sequence length="318" mass="35318">MNILVTGAAGFIGSHLCEKLLKNDEHHVIGVDGFLGPTPAPLKANNIAHLQSHPRFTFLKLDLLTADLQSLLQNVEAVYHLAGMPGVRTSWGTEFAAYAAHNISATQRLLEACKDRPLKRFIYASTSSVYGERGGPLSETLEPTPLSPYGITKLTGEHLCRVYFREFAVPIVILRYFTVYGPRQRPDMSFHRFIRQLLDGQPLTVFGDGTQARDFTYISDCVDGTIAALDRDSVIGETINIGGKERASVNEVIRLLETLTGKQAIIQYTPAARGEPKQTWADLTKSERLLGYKPVVTLKDGLQKEIEYIRSLYEGEHS</sequence>
<proteinExistence type="inferred from homology"/>
<dbReference type="InterPro" id="IPR036291">
    <property type="entry name" value="NAD(P)-bd_dom_sf"/>
</dbReference>
<reference evidence="3 4" key="1">
    <citation type="submission" date="2015-01" db="EMBL/GenBank/DDBJ databases">
        <authorList>
            <person name="Filippidou S."/>
            <person name="Jeanneret N."/>
            <person name="Russel-Delif L."/>
            <person name="Junier T."/>
            <person name="Wunderlin T."/>
            <person name="Molina V."/>
            <person name="Johnson S.L."/>
            <person name="Davenport K.W."/>
            <person name="Chain P.S."/>
            <person name="Dorador C."/>
            <person name="Junier P."/>
        </authorList>
    </citation>
    <scope>NUCLEOTIDE SEQUENCE [LARGE SCALE GENOMIC DNA]</scope>
    <source>
        <strain evidence="3 4">Et7/4</strain>
    </source>
</reference>